<keyword evidence="3 5" id="KW-0548">Nucleotidyltransferase</keyword>
<evidence type="ECO:0000313" key="6">
    <source>
        <dbReference type="EMBL" id="TDY65105.1"/>
    </source>
</evidence>
<proteinExistence type="inferred from homology"/>
<keyword evidence="5" id="KW-0963">Cytoplasm</keyword>
<dbReference type="InterPro" id="IPR003329">
    <property type="entry name" value="Cytidylyl_trans"/>
</dbReference>
<dbReference type="EC" id="2.7.7.38" evidence="5"/>
<dbReference type="GO" id="GO:0033468">
    <property type="term" value="P:CMP-keto-3-deoxy-D-manno-octulosonic acid biosynthetic process"/>
    <property type="evidence" value="ECO:0007669"/>
    <property type="project" value="UniProtKB-UniRule"/>
</dbReference>
<keyword evidence="7" id="KW-1185">Reference proteome</keyword>
<comment type="catalytic activity">
    <reaction evidence="5">
        <text>3-deoxy-alpha-D-manno-oct-2-ulosonate + CTP = CMP-3-deoxy-beta-D-manno-octulosonate + diphosphate</text>
        <dbReference type="Rhea" id="RHEA:23448"/>
        <dbReference type="ChEBI" id="CHEBI:33019"/>
        <dbReference type="ChEBI" id="CHEBI:37563"/>
        <dbReference type="ChEBI" id="CHEBI:85986"/>
        <dbReference type="ChEBI" id="CHEBI:85987"/>
        <dbReference type="EC" id="2.7.7.38"/>
    </reaction>
</comment>
<comment type="pathway">
    <text evidence="5">Nucleotide-sugar biosynthesis; CMP-3-deoxy-D-manno-octulosonate biosynthesis; CMP-3-deoxy-D-manno-octulosonate from 3-deoxy-D-manno-octulosonate and CTP: step 1/1.</text>
</comment>
<dbReference type="OrthoDB" id="9815559at2"/>
<dbReference type="EMBL" id="SORI01000001">
    <property type="protein sequence ID" value="TDY65105.1"/>
    <property type="molecule type" value="Genomic_DNA"/>
</dbReference>
<keyword evidence="4 5" id="KW-0448">Lipopolysaccharide biosynthesis</keyword>
<dbReference type="SUPFAM" id="SSF53448">
    <property type="entry name" value="Nucleotide-diphospho-sugar transferases"/>
    <property type="match status" value="1"/>
</dbReference>
<dbReference type="GO" id="GO:0009103">
    <property type="term" value="P:lipopolysaccharide biosynthetic process"/>
    <property type="evidence" value="ECO:0007669"/>
    <property type="project" value="UniProtKB-UniRule"/>
</dbReference>
<evidence type="ECO:0000256" key="1">
    <source>
        <dbReference type="ARBA" id="ARBA00004370"/>
    </source>
</evidence>
<accession>A0A4R8MM56</accession>
<sequence length="245" mass="26988">MKVLGVIPARYASTRLPGKPLADICGKTLVRRVYERASLSPILHRLVVATDDERIAHEVRSFGGNCVLTSPDHPNGTCRAAEAAEKEDADVVINIQGDEPFLDPVMIDETASLLSEDGSALSSTLCEPLADPESIRNPNVVKVVMDRFGSALYFSRSVIPYPRVETGVPVYRHIGIYGFRREFLFTYASLPPTPLSAAESLEQLRILEHGYSMKVAVTRGRCGPSVDTPEDLENVRTIFRGMEKE</sequence>
<reference evidence="6 7" key="1">
    <citation type="submission" date="2019-03" db="EMBL/GenBank/DDBJ databases">
        <title>Genomic Encyclopedia of Type Strains, Phase IV (KMG-IV): sequencing the most valuable type-strain genomes for metagenomic binning, comparative biology and taxonomic classification.</title>
        <authorList>
            <person name="Goeker M."/>
        </authorList>
    </citation>
    <scope>NUCLEOTIDE SEQUENCE [LARGE SCALE GENOMIC DNA]</scope>
    <source>
        <strain evidence="6 7">DSM 25964</strain>
    </source>
</reference>
<dbReference type="CDD" id="cd02517">
    <property type="entry name" value="CMP-KDO-Synthetase"/>
    <property type="match status" value="1"/>
</dbReference>
<comment type="function">
    <text evidence="5">Activates KDO (a required 8-carbon sugar) for incorporation into bacterial lipopolysaccharide in Gram-negative bacteria.</text>
</comment>
<dbReference type="GO" id="GO:0016020">
    <property type="term" value="C:membrane"/>
    <property type="evidence" value="ECO:0007669"/>
    <property type="project" value="UniProtKB-SubCell"/>
</dbReference>
<dbReference type="InterPro" id="IPR029044">
    <property type="entry name" value="Nucleotide-diphossugar_trans"/>
</dbReference>
<comment type="similarity">
    <text evidence="5">Belongs to the KdsB family.</text>
</comment>
<dbReference type="Gene3D" id="3.90.550.10">
    <property type="entry name" value="Spore Coat Polysaccharide Biosynthesis Protein SpsA, Chain A"/>
    <property type="match status" value="1"/>
</dbReference>
<protein>
    <recommendedName>
        <fullName evidence="5">3-deoxy-manno-octulosonate cytidylyltransferase</fullName>
        <ecNumber evidence="5">2.7.7.38</ecNumber>
    </recommendedName>
    <alternativeName>
        <fullName evidence="5">CMP-2-keto-3-deoxyoctulosonic acid synthase</fullName>
        <shortName evidence="5">CKS</shortName>
        <shortName evidence="5">CMP-KDO synthase</shortName>
    </alternativeName>
</protein>
<dbReference type="GO" id="GO:0005829">
    <property type="term" value="C:cytosol"/>
    <property type="evidence" value="ECO:0007669"/>
    <property type="project" value="TreeGrafter"/>
</dbReference>
<dbReference type="NCBIfam" id="NF003950">
    <property type="entry name" value="PRK05450.1-3"/>
    <property type="match status" value="1"/>
</dbReference>
<dbReference type="AlphaFoldDB" id="A0A4R8MM56"/>
<evidence type="ECO:0000313" key="7">
    <source>
        <dbReference type="Proteomes" id="UP000295066"/>
    </source>
</evidence>
<keyword evidence="2 5" id="KW-0808">Transferase</keyword>
<dbReference type="PANTHER" id="PTHR42866:SF2">
    <property type="entry name" value="3-DEOXY-MANNO-OCTULOSONATE CYTIDYLYLTRANSFERASE, MITOCHONDRIAL"/>
    <property type="match status" value="1"/>
</dbReference>
<dbReference type="Proteomes" id="UP000295066">
    <property type="component" value="Unassembled WGS sequence"/>
</dbReference>
<gene>
    <name evidence="5" type="primary">kdsB</name>
    <name evidence="6" type="ORF">C8D99_101255</name>
</gene>
<dbReference type="InterPro" id="IPR004528">
    <property type="entry name" value="KdsB"/>
</dbReference>
<dbReference type="HAMAP" id="MF_00057">
    <property type="entry name" value="KdsB"/>
    <property type="match status" value="1"/>
</dbReference>
<dbReference type="FunFam" id="3.90.550.10:FF:000011">
    <property type="entry name" value="3-deoxy-manno-octulosonate cytidylyltransferase"/>
    <property type="match status" value="1"/>
</dbReference>
<evidence type="ECO:0000256" key="2">
    <source>
        <dbReference type="ARBA" id="ARBA00022679"/>
    </source>
</evidence>
<dbReference type="Pfam" id="PF02348">
    <property type="entry name" value="CTP_transf_3"/>
    <property type="match status" value="1"/>
</dbReference>
<organism evidence="6 7">
    <name type="scientific">Aminivibrio pyruvatiphilus</name>
    <dbReference type="NCBI Taxonomy" id="1005740"/>
    <lineage>
        <taxon>Bacteria</taxon>
        <taxon>Thermotogati</taxon>
        <taxon>Synergistota</taxon>
        <taxon>Synergistia</taxon>
        <taxon>Synergistales</taxon>
        <taxon>Aminobacteriaceae</taxon>
        <taxon>Aminivibrio</taxon>
    </lineage>
</organism>
<evidence type="ECO:0000256" key="4">
    <source>
        <dbReference type="ARBA" id="ARBA00022985"/>
    </source>
</evidence>
<dbReference type="GO" id="GO:0008690">
    <property type="term" value="F:3-deoxy-manno-octulosonate cytidylyltransferase activity"/>
    <property type="evidence" value="ECO:0007669"/>
    <property type="project" value="UniProtKB-UniRule"/>
</dbReference>
<evidence type="ECO:0000256" key="5">
    <source>
        <dbReference type="HAMAP-Rule" id="MF_00057"/>
    </source>
</evidence>
<dbReference type="UniPathway" id="UPA00358">
    <property type="reaction ID" value="UER00476"/>
</dbReference>
<comment type="subcellular location">
    <subcellularLocation>
        <location evidence="5">Cytoplasm</location>
    </subcellularLocation>
    <subcellularLocation>
        <location evidence="1">Membrane</location>
    </subcellularLocation>
</comment>
<name>A0A4R8MM56_9BACT</name>
<dbReference type="RefSeq" id="WP_133955513.1">
    <property type="nucleotide sequence ID" value="NZ_SORI01000001.1"/>
</dbReference>
<dbReference type="PANTHER" id="PTHR42866">
    <property type="entry name" value="3-DEOXY-MANNO-OCTULOSONATE CYTIDYLYLTRANSFERASE"/>
    <property type="match status" value="1"/>
</dbReference>
<dbReference type="NCBIfam" id="NF003952">
    <property type="entry name" value="PRK05450.1-5"/>
    <property type="match status" value="1"/>
</dbReference>
<evidence type="ECO:0000256" key="3">
    <source>
        <dbReference type="ARBA" id="ARBA00022695"/>
    </source>
</evidence>
<comment type="caution">
    <text evidence="6">The sequence shown here is derived from an EMBL/GenBank/DDBJ whole genome shotgun (WGS) entry which is preliminary data.</text>
</comment>
<dbReference type="NCBIfam" id="TIGR00466">
    <property type="entry name" value="kdsB"/>
    <property type="match status" value="1"/>
</dbReference>
<dbReference type="NCBIfam" id="NF009905">
    <property type="entry name" value="PRK13368.1"/>
    <property type="match status" value="1"/>
</dbReference>